<dbReference type="RefSeq" id="WP_377423165.1">
    <property type="nucleotide sequence ID" value="NZ_JBHSPR010000013.1"/>
</dbReference>
<dbReference type="Gene3D" id="3.40.50.150">
    <property type="entry name" value="Vaccinia Virus protein VP39"/>
    <property type="match status" value="1"/>
</dbReference>
<sequence>MSSLVAAEQCTLCGGTRSEPALGGVLRRCRSCAFQWTAAELASPEELYDESYYKSESYRRYFALAAQWRFEATRRLRWLLSAVRPATLVEAGPAGGFFLKAASARGISVEGVEVSELAARYARERLGVPVRRGMFESISLAAPVQAVCAFHVLEHVPDPRVFLSAAREMLLPGGWLALEVPNISSAAAHRYGASWVDLAPRYHHWHFSPESLARLVTEAGFAVVHADTIFASHYLRPSRWPSRWGMASHWRCLRTTGSLRTTHPHLGDYLRLLARRQRPGGRA</sequence>
<protein>
    <submittedName>
        <fullName evidence="1">Class I SAM-dependent methyltransferase</fullName>
        <ecNumber evidence="1">2.1.1.-</ecNumber>
    </submittedName>
</protein>
<reference evidence="2" key="1">
    <citation type="journal article" date="2019" name="Int. J. Syst. Evol. Microbiol.">
        <title>The Global Catalogue of Microorganisms (GCM) 10K type strain sequencing project: providing services to taxonomists for standard genome sequencing and annotation.</title>
        <authorList>
            <consortium name="The Broad Institute Genomics Platform"/>
            <consortium name="The Broad Institute Genome Sequencing Center for Infectious Disease"/>
            <person name="Wu L."/>
            <person name="Ma J."/>
        </authorList>
    </citation>
    <scope>NUCLEOTIDE SEQUENCE [LARGE SCALE GENOMIC DNA]</scope>
    <source>
        <strain evidence="2">ZS-35-S2</strain>
    </source>
</reference>
<dbReference type="PANTHER" id="PTHR43861">
    <property type="entry name" value="TRANS-ACONITATE 2-METHYLTRANSFERASE-RELATED"/>
    <property type="match status" value="1"/>
</dbReference>
<gene>
    <name evidence="1" type="ORF">ACFP2T_18140</name>
</gene>
<evidence type="ECO:0000313" key="2">
    <source>
        <dbReference type="Proteomes" id="UP001596203"/>
    </source>
</evidence>
<dbReference type="CDD" id="cd02440">
    <property type="entry name" value="AdoMet_MTases"/>
    <property type="match status" value="1"/>
</dbReference>
<keyword evidence="1" id="KW-0808">Transferase</keyword>
<organism evidence="1 2">
    <name type="scientific">Plantactinospora solaniradicis</name>
    <dbReference type="NCBI Taxonomy" id="1723736"/>
    <lineage>
        <taxon>Bacteria</taxon>
        <taxon>Bacillati</taxon>
        <taxon>Actinomycetota</taxon>
        <taxon>Actinomycetes</taxon>
        <taxon>Micromonosporales</taxon>
        <taxon>Micromonosporaceae</taxon>
        <taxon>Plantactinospora</taxon>
    </lineage>
</organism>
<dbReference type="Pfam" id="PF13489">
    <property type="entry name" value="Methyltransf_23"/>
    <property type="match status" value="1"/>
</dbReference>
<dbReference type="SUPFAM" id="SSF53335">
    <property type="entry name" value="S-adenosyl-L-methionine-dependent methyltransferases"/>
    <property type="match status" value="1"/>
</dbReference>
<dbReference type="GO" id="GO:0032259">
    <property type="term" value="P:methylation"/>
    <property type="evidence" value="ECO:0007669"/>
    <property type="project" value="UniProtKB-KW"/>
</dbReference>
<dbReference type="Proteomes" id="UP001596203">
    <property type="component" value="Unassembled WGS sequence"/>
</dbReference>
<dbReference type="PANTHER" id="PTHR43861:SF6">
    <property type="entry name" value="METHYLTRANSFERASE TYPE 11"/>
    <property type="match status" value="1"/>
</dbReference>
<dbReference type="GO" id="GO:0008168">
    <property type="term" value="F:methyltransferase activity"/>
    <property type="evidence" value="ECO:0007669"/>
    <property type="project" value="UniProtKB-KW"/>
</dbReference>
<dbReference type="InterPro" id="IPR029063">
    <property type="entry name" value="SAM-dependent_MTases_sf"/>
</dbReference>
<evidence type="ECO:0000313" key="1">
    <source>
        <dbReference type="EMBL" id="MFC6018116.1"/>
    </source>
</evidence>
<keyword evidence="2" id="KW-1185">Reference proteome</keyword>
<proteinExistence type="predicted"/>
<name>A0ABW1K966_9ACTN</name>
<accession>A0ABW1K966</accession>
<dbReference type="EC" id="2.1.1.-" evidence="1"/>
<keyword evidence="1" id="KW-0489">Methyltransferase</keyword>
<comment type="caution">
    <text evidence="1">The sequence shown here is derived from an EMBL/GenBank/DDBJ whole genome shotgun (WGS) entry which is preliminary data.</text>
</comment>
<dbReference type="EMBL" id="JBHSPR010000013">
    <property type="protein sequence ID" value="MFC6018116.1"/>
    <property type="molecule type" value="Genomic_DNA"/>
</dbReference>